<proteinExistence type="predicted"/>
<dbReference type="Gene3D" id="3.40.50.2000">
    <property type="entry name" value="Glycogen Phosphorylase B"/>
    <property type="match status" value="2"/>
</dbReference>
<dbReference type="GO" id="GO:0009103">
    <property type="term" value="P:lipopolysaccharide biosynthetic process"/>
    <property type="evidence" value="ECO:0007669"/>
    <property type="project" value="TreeGrafter"/>
</dbReference>
<dbReference type="GO" id="GO:0016757">
    <property type="term" value="F:glycosyltransferase activity"/>
    <property type="evidence" value="ECO:0007669"/>
    <property type="project" value="InterPro"/>
</dbReference>
<dbReference type="InterPro" id="IPR001296">
    <property type="entry name" value="Glyco_trans_1"/>
</dbReference>
<feature type="domain" description="Glycosyl transferase family 1" evidence="2">
    <location>
        <begin position="208"/>
        <end position="370"/>
    </location>
</feature>
<protein>
    <submittedName>
        <fullName evidence="4">Glycosyltransferase involved in cell wall bisynthesis</fullName>
    </submittedName>
</protein>
<keyword evidence="1 4" id="KW-0808">Transferase</keyword>
<name>A0A1N7ML06_9RHOB</name>
<dbReference type="InterPro" id="IPR022623">
    <property type="entry name" value="Glyco_trans_4"/>
</dbReference>
<evidence type="ECO:0000259" key="2">
    <source>
        <dbReference type="Pfam" id="PF00534"/>
    </source>
</evidence>
<dbReference type="SUPFAM" id="SSF53756">
    <property type="entry name" value="UDP-Glycosyltransferase/glycogen phosphorylase"/>
    <property type="match status" value="1"/>
</dbReference>
<dbReference type="PANTHER" id="PTHR46401:SF2">
    <property type="entry name" value="GLYCOSYLTRANSFERASE WBBK-RELATED"/>
    <property type="match status" value="1"/>
</dbReference>
<dbReference type="STRING" id="407234.SAMN05421795_10837"/>
<dbReference type="Pfam" id="PF00534">
    <property type="entry name" value="Glycos_transf_1"/>
    <property type="match status" value="1"/>
</dbReference>
<dbReference type="PANTHER" id="PTHR46401">
    <property type="entry name" value="GLYCOSYLTRANSFERASE WBBK-RELATED"/>
    <property type="match status" value="1"/>
</dbReference>
<evidence type="ECO:0000259" key="3">
    <source>
        <dbReference type="Pfam" id="PF12000"/>
    </source>
</evidence>
<dbReference type="Pfam" id="PF12000">
    <property type="entry name" value="Glyco_trans_4_3"/>
    <property type="match status" value="1"/>
</dbReference>
<dbReference type="RefSeq" id="WP_076367050.1">
    <property type="nucleotide sequence ID" value="NZ_FTOM01000008.1"/>
</dbReference>
<evidence type="ECO:0000313" key="5">
    <source>
        <dbReference type="Proteomes" id="UP000186098"/>
    </source>
</evidence>
<keyword evidence="5" id="KW-1185">Reference proteome</keyword>
<dbReference type="Proteomes" id="UP000186098">
    <property type="component" value="Unassembled WGS sequence"/>
</dbReference>
<accession>A0A1N7ML06</accession>
<dbReference type="AlphaFoldDB" id="A0A1N7ML06"/>
<feature type="domain" description="Glycosyl transferase family 4" evidence="3">
    <location>
        <begin position="24"/>
        <end position="191"/>
    </location>
</feature>
<gene>
    <name evidence="4" type="ORF">SAMN05421795_10837</name>
</gene>
<dbReference type="OrthoDB" id="9793726at2"/>
<dbReference type="EMBL" id="FTOM01000008">
    <property type="protein sequence ID" value="SIS86783.1"/>
    <property type="molecule type" value="Genomic_DNA"/>
</dbReference>
<reference evidence="5" key="1">
    <citation type="submission" date="2017-01" db="EMBL/GenBank/DDBJ databases">
        <authorList>
            <person name="Varghese N."/>
            <person name="Submissions S."/>
        </authorList>
    </citation>
    <scope>NUCLEOTIDE SEQUENCE [LARGE SCALE GENOMIC DNA]</scope>
    <source>
        <strain evidence="5">DSM 18714</strain>
    </source>
</reference>
<organism evidence="4 5">
    <name type="scientific">Phaeovulum vinaykumarii</name>
    <dbReference type="NCBI Taxonomy" id="407234"/>
    <lineage>
        <taxon>Bacteria</taxon>
        <taxon>Pseudomonadati</taxon>
        <taxon>Pseudomonadota</taxon>
        <taxon>Alphaproteobacteria</taxon>
        <taxon>Rhodobacterales</taxon>
        <taxon>Paracoccaceae</taxon>
        <taxon>Phaeovulum</taxon>
    </lineage>
</organism>
<evidence type="ECO:0000313" key="4">
    <source>
        <dbReference type="EMBL" id="SIS86783.1"/>
    </source>
</evidence>
<evidence type="ECO:0000256" key="1">
    <source>
        <dbReference type="ARBA" id="ARBA00022679"/>
    </source>
</evidence>
<sequence>MKILFVHQNFPGQFPHLAPALAQRGHEVLALTAESNNRPSPVKVVKYRNPEKVTLSSPLTRLYAESAERGMRAALAARTLRDRHGYVPDVIVGHSGWGETLFLKEVWPEAKLIVYAELMYQTTGLDTDFDPEFARDNLGSRISTTARAAHLIQSMVQADAGLSPTEFQAATFPPELRAKITVIHDGIDTDRLTPDPSATLEIPGGHTFRVGDEVLSFVNRSLEPYRGYHSFMRALPGVMAARPEAHVVIIGDEGQSYGAAPKDGISWKQRFLTEVQDRIDMSRLHFLGRVPYPTYVKLLHVARVHAYLTYPFVLSWSLMESLGAGALVVASDTGPVREMIRDGENGRLVDFFDIEGWSRVLTECLAEPERFAPLRGAARDGIRATYDLKRVCLPKLVDFVENAGR</sequence>